<protein>
    <submittedName>
        <fullName evidence="7">Phosphatidylglycerol lysyltransferase domain-containing protein</fullName>
    </submittedName>
</protein>
<name>A0ABV3WU84_9HYPH</name>
<proteinExistence type="predicted"/>
<evidence type="ECO:0000256" key="2">
    <source>
        <dbReference type="ARBA" id="ARBA00022475"/>
    </source>
</evidence>
<comment type="subcellular location">
    <subcellularLocation>
        <location evidence="1">Cell membrane</location>
        <topology evidence="1">Multi-pass membrane protein</topology>
    </subcellularLocation>
</comment>
<dbReference type="Pfam" id="PF09924">
    <property type="entry name" value="LPG_synthase_C"/>
    <property type="match status" value="1"/>
</dbReference>
<accession>A0ABV3WU84</accession>
<evidence type="ECO:0000259" key="6">
    <source>
        <dbReference type="Pfam" id="PF09924"/>
    </source>
</evidence>
<comment type="caution">
    <text evidence="7">The sequence shown here is derived from an EMBL/GenBank/DDBJ whole genome shotgun (WGS) entry which is preliminary data.</text>
</comment>
<evidence type="ECO:0000256" key="5">
    <source>
        <dbReference type="ARBA" id="ARBA00023136"/>
    </source>
</evidence>
<gene>
    <name evidence="7" type="ORF">V1479_13110</name>
</gene>
<dbReference type="PANTHER" id="PTHR34697">
    <property type="entry name" value="PHOSPHATIDYLGLYCEROL LYSYLTRANSFERASE"/>
    <property type="match status" value="1"/>
</dbReference>
<evidence type="ECO:0000256" key="1">
    <source>
        <dbReference type="ARBA" id="ARBA00004651"/>
    </source>
</evidence>
<keyword evidence="2" id="KW-1003">Cell membrane</keyword>
<organism evidence="7 8">
    <name type="scientific">Neoaquamicrobium sediminum</name>
    <dbReference type="NCBI Taxonomy" id="1849104"/>
    <lineage>
        <taxon>Bacteria</taxon>
        <taxon>Pseudomonadati</taxon>
        <taxon>Pseudomonadota</taxon>
        <taxon>Alphaproteobacteria</taxon>
        <taxon>Hyphomicrobiales</taxon>
        <taxon>Phyllobacteriaceae</taxon>
        <taxon>Neoaquamicrobium</taxon>
    </lineage>
</organism>
<evidence type="ECO:0000313" key="8">
    <source>
        <dbReference type="Proteomes" id="UP001559025"/>
    </source>
</evidence>
<evidence type="ECO:0000256" key="3">
    <source>
        <dbReference type="ARBA" id="ARBA00022692"/>
    </source>
</evidence>
<dbReference type="RefSeq" id="WP_368803269.1">
    <property type="nucleotide sequence ID" value="NZ_JAZHFV010000003.1"/>
</dbReference>
<reference evidence="7 8" key="1">
    <citation type="submission" date="2024-01" db="EMBL/GenBank/DDBJ databases">
        <title>New evidence supports the origin of RcGTA from prophage.</title>
        <authorList>
            <person name="Xu Y."/>
            <person name="Liu B."/>
            <person name="Chen F."/>
        </authorList>
    </citation>
    <scope>NUCLEOTIDE SEQUENCE [LARGE SCALE GENOMIC DNA]</scope>
    <source>
        <strain evidence="7 8">CBW1107-2</strain>
    </source>
</reference>
<dbReference type="PANTHER" id="PTHR34697:SF2">
    <property type="entry name" value="PHOSPHATIDYLGLYCEROL LYSYLTRANSFERASE"/>
    <property type="match status" value="1"/>
</dbReference>
<feature type="domain" description="Phosphatidylglycerol lysyltransferase C-terminal" evidence="6">
    <location>
        <begin position="31"/>
        <end position="297"/>
    </location>
</feature>
<evidence type="ECO:0000256" key="4">
    <source>
        <dbReference type="ARBA" id="ARBA00022989"/>
    </source>
</evidence>
<evidence type="ECO:0000313" key="7">
    <source>
        <dbReference type="EMBL" id="MEX4008247.1"/>
    </source>
</evidence>
<keyword evidence="4" id="KW-1133">Transmembrane helix</keyword>
<keyword evidence="8" id="KW-1185">Reference proteome</keyword>
<dbReference type="InterPro" id="IPR024320">
    <property type="entry name" value="LPG_synthase_C"/>
</dbReference>
<dbReference type="Proteomes" id="UP001559025">
    <property type="component" value="Unassembled WGS sequence"/>
</dbReference>
<dbReference type="InterPro" id="IPR051211">
    <property type="entry name" value="PG_lysyltransferase"/>
</dbReference>
<keyword evidence="5" id="KW-0472">Membrane</keyword>
<keyword evidence="3" id="KW-0812">Transmembrane</keyword>
<sequence length="347" mass="38975">MRSLRLAFDAMMDARAAPLEAAGPDKVARLALVQRHGDFSQAYSTAVQEGLRHFGDGHGYIAYGAKMGSRIALGDPVAEHDHWPELIDRFIEQAGRPCFAEISHETAAILAARGYRVARIGFDTALDLDWYDFSGPKKEKARYAAHWLRRNGYSIVEEHELPGAADAVAALSAQWRCSRIVHRREMAFMNRPFQATPDPLMRRFLLLSPEGTPVSLLYFDPVFSDGKVIGYVAVFKRRLPDATPHAEIGITKHAVEIFKREGRKVVLLSLAPFADPRPSGFPESAAFRWAMGQLYRSAAVNRRVFNVQGHAEQRRRLYGRTIPRYFAWGCGSPFLHLVSLLRLCKAI</sequence>
<dbReference type="EMBL" id="JAZHFV010000003">
    <property type="protein sequence ID" value="MEX4008247.1"/>
    <property type="molecule type" value="Genomic_DNA"/>
</dbReference>